<dbReference type="Gene3D" id="3.90.650.10">
    <property type="entry name" value="PurM-like C-terminal domain"/>
    <property type="match status" value="1"/>
</dbReference>
<dbReference type="PANTHER" id="PTHR30303">
    <property type="entry name" value="HYDROGENASE ISOENZYMES FORMATION PROTEIN HYPE"/>
    <property type="match status" value="1"/>
</dbReference>
<protein>
    <recommendedName>
        <fullName evidence="2">PurM-like C-terminal domain-containing protein</fullName>
    </recommendedName>
</protein>
<feature type="non-terminal residue" evidence="1">
    <location>
        <position position="1"/>
    </location>
</feature>
<dbReference type="EMBL" id="BART01018828">
    <property type="protein sequence ID" value="GAG78509.1"/>
    <property type="molecule type" value="Genomic_DNA"/>
</dbReference>
<organism evidence="1">
    <name type="scientific">marine sediment metagenome</name>
    <dbReference type="NCBI Taxonomy" id="412755"/>
    <lineage>
        <taxon>unclassified sequences</taxon>
        <taxon>metagenomes</taxon>
        <taxon>ecological metagenomes</taxon>
    </lineage>
</organism>
<dbReference type="InterPro" id="IPR011854">
    <property type="entry name" value="HypE"/>
</dbReference>
<dbReference type="GO" id="GO:0051604">
    <property type="term" value="P:protein maturation"/>
    <property type="evidence" value="ECO:0007669"/>
    <property type="project" value="TreeGrafter"/>
</dbReference>
<gene>
    <name evidence="1" type="ORF">S01H4_35410</name>
</gene>
<accession>X1A9U6</accession>
<evidence type="ECO:0000313" key="1">
    <source>
        <dbReference type="EMBL" id="GAG78509.1"/>
    </source>
</evidence>
<dbReference type="SUPFAM" id="SSF56042">
    <property type="entry name" value="PurM C-terminal domain-like"/>
    <property type="match status" value="1"/>
</dbReference>
<evidence type="ECO:0008006" key="2">
    <source>
        <dbReference type="Google" id="ProtNLM"/>
    </source>
</evidence>
<proteinExistence type="predicted"/>
<dbReference type="PANTHER" id="PTHR30303:SF0">
    <property type="entry name" value="CARBAMOYL DEHYDRATASE HYPE"/>
    <property type="match status" value="1"/>
</dbReference>
<sequence>VAEIDAGKILEVMKKNRYGEHATIIGKVQESPPRRVLLKTGFGSTRIVDLLAGEMLPRIC</sequence>
<dbReference type="InterPro" id="IPR036676">
    <property type="entry name" value="PurM-like_C_sf"/>
</dbReference>
<name>X1A9U6_9ZZZZ</name>
<reference evidence="1" key="1">
    <citation type="journal article" date="2014" name="Front. Microbiol.">
        <title>High frequency of phylogenetically diverse reductive dehalogenase-homologous genes in deep subseafloor sedimentary metagenomes.</title>
        <authorList>
            <person name="Kawai M."/>
            <person name="Futagami T."/>
            <person name="Toyoda A."/>
            <person name="Takaki Y."/>
            <person name="Nishi S."/>
            <person name="Hori S."/>
            <person name="Arai W."/>
            <person name="Tsubouchi T."/>
            <person name="Morono Y."/>
            <person name="Uchiyama I."/>
            <person name="Ito T."/>
            <person name="Fujiyama A."/>
            <person name="Inagaki F."/>
            <person name="Takami H."/>
        </authorList>
    </citation>
    <scope>NUCLEOTIDE SEQUENCE</scope>
    <source>
        <strain evidence="1">Expedition CK06-06</strain>
    </source>
</reference>
<dbReference type="AlphaFoldDB" id="X1A9U6"/>
<comment type="caution">
    <text evidence="1">The sequence shown here is derived from an EMBL/GenBank/DDBJ whole genome shotgun (WGS) entry which is preliminary data.</text>
</comment>